<dbReference type="AlphaFoldDB" id="A0A6J8DRU5"/>
<reference evidence="1 2" key="1">
    <citation type="submission" date="2020-06" db="EMBL/GenBank/DDBJ databases">
        <authorList>
            <person name="Li R."/>
            <person name="Bekaert M."/>
        </authorList>
    </citation>
    <scope>NUCLEOTIDE SEQUENCE [LARGE SCALE GENOMIC DNA]</scope>
    <source>
        <strain evidence="2">wild</strain>
    </source>
</reference>
<name>A0A6J8DRU5_MYTCO</name>
<protein>
    <submittedName>
        <fullName evidence="1">Uncharacterized protein</fullName>
    </submittedName>
</protein>
<sequence>MERTFTIKKERFQGEARGIRRRELKGMTEEDATVHHVKQIRCSITIELNHQCGKVSSTPSLHNDNYALDEKRKILPGLFYHYPQRCQENFSTKAAVSTMPGTKLISKFLPKQLKYVDLKNNLIVDIDCEAYLSECECQNDDHCQCDLYATPVRFYFKKESGYDNEELMNSIKHRKGEPEMSQAYLVFDKNTTENLRNLHCVVNFIASSDIDTLVINLLSVNIFWPSTEDQSFKWSVYLWLQKKKPEIYAITGIISLLEQHFNKRKIVLVTCALAMGVNDICSTPYEDCEVYDAKILLCKCYFTSTVINFVILTFCLSSVKVIKSNGYPDEIFRPMFFEEIQVILQEGSDTTVITAIEELRTLIEVDRNLNIIQGLRNDMLKIIYETTEDIEQDVALQYLNGDSVMNDNSNNPGAPSGLSRFTCS</sequence>
<dbReference type="Proteomes" id="UP000507470">
    <property type="component" value="Unassembled WGS sequence"/>
</dbReference>
<gene>
    <name evidence="1" type="ORF">MCOR_43424</name>
</gene>
<accession>A0A6J8DRU5</accession>
<proteinExistence type="predicted"/>
<keyword evidence="2" id="KW-1185">Reference proteome</keyword>
<dbReference type="EMBL" id="CACVKT020007742">
    <property type="protein sequence ID" value="CAC5410221.1"/>
    <property type="molecule type" value="Genomic_DNA"/>
</dbReference>
<evidence type="ECO:0000313" key="1">
    <source>
        <dbReference type="EMBL" id="CAC5410221.1"/>
    </source>
</evidence>
<evidence type="ECO:0000313" key="2">
    <source>
        <dbReference type="Proteomes" id="UP000507470"/>
    </source>
</evidence>
<organism evidence="1 2">
    <name type="scientific">Mytilus coruscus</name>
    <name type="common">Sea mussel</name>
    <dbReference type="NCBI Taxonomy" id="42192"/>
    <lineage>
        <taxon>Eukaryota</taxon>
        <taxon>Metazoa</taxon>
        <taxon>Spiralia</taxon>
        <taxon>Lophotrochozoa</taxon>
        <taxon>Mollusca</taxon>
        <taxon>Bivalvia</taxon>
        <taxon>Autobranchia</taxon>
        <taxon>Pteriomorphia</taxon>
        <taxon>Mytilida</taxon>
        <taxon>Mytiloidea</taxon>
        <taxon>Mytilidae</taxon>
        <taxon>Mytilinae</taxon>
        <taxon>Mytilus</taxon>
    </lineage>
</organism>